<feature type="region of interest" description="Disordered" evidence="2">
    <location>
        <begin position="260"/>
        <end position="279"/>
    </location>
</feature>
<feature type="coiled-coil region" evidence="1">
    <location>
        <begin position="674"/>
        <end position="702"/>
    </location>
</feature>
<feature type="compositionally biased region" description="Polar residues" evidence="2">
    <location>
        <begin position="101"/>
        <end position="115"/>
    </location>
</feature>
<evidence type="ECO:0008006" key="5">
    <source>
        <dbReference type="Google" id="ProtNLM"/>
    </source>
</evidence>
<reference evidence="3 4" key="1">
    <citation type="submission" date="2019-07" db="EMBL/GenBank/DDBJ databases">
        <title>Genomics analysis of Aphanomyces spp. identifies a new class of oomycete effector associated with host adaptation.</title>
        <authorList>
            <person name="Gaulin E."/>
        </authorList>
    </citation>
    <scope>NUCLEOTIDE SEQUENCE [LARGE SCALE GENOMIC DNA]</scope>
    <source>
        <strain evidence="3 4">ATCC 201684</strain>
    </source>
</reference>
<proteinExistence type="predicted"/>
<feature type="compositionally biased region" description="Polar residues" evidence="2">
    <location>
        <begin position="230"/>
        <end position="252"/>
    </location>
</feature>
<evidence type="ECO:0000256" key="2">
    <source>
        <dbReference type="SAM" id="MobiDB-lite"/>
    </source>
</evidence>
<keyword evidence="1" id="KW-0175">Coiled coil</keyword>
<feature type="compositionally biased region" description="Basic and acidic residues" evidence="2">
    <location>
        <begin position="464"/>
        <end position="475"/>
    </location>
</feature>
<protein>
    <recommendedName>
        <fullName evidence="5">TPX2 C-terminal domain-containing protein</fullName>
    </recommendedName>
</protein>
<gene>
    <name evidence="3" type="ORF">Ae201684_007878</name>
</gene>
<accession>A0A6G0X776</accession>
<name>A0A6G0X776_9STRA</name>
<feature type="compositionally biased region" description="Polar residues" evidence="2">
    <location>
        <begin position="83"/>
        <end position="94"/>
    </location>
</feature>
<comment type="caution">
    <text evidence="3">The sequence shown here is derived from an EMBL/GenBank/DDBJ whole genome shotgun (WGS) entry which is preliminary data.</text>
</comment>
<evidence type="ECO:0000313" key="4">
    <source>
        <dbReference type="Proteomes" id="UP000481153"/>
    </source>
</evidence>
<evidence type="ECO:0000313" key="3">
    <source>
        <dbReference type="EMBL" id="KAF0735876.1"/>
    </source>
</evidence>
<sequence>MEDVVGSAIERKETMKKTQDNSQEIASAEVSSVSDASTMEISSSENDDDDVATQVIDDVNMESSESVPETQQMTEETKEADSSALNLQQATENANDIGKQASLTMLSHETSNTNESPDDVCSVPNAARKVDNIEDPATVAAIAVVVSDSASDESEAQASTSEETIQEDPVNNNSEETTTRDTEVTLSAVVSIDMHCDIKYNTETHSIEKYPESHFAVSTTEEEHKHVETQAKSAPKSAQESVPNVSDEQPTLSTHGMTLRTATSEHQPPISTKKSPKLSFTSRELQEIDRRRQEIEKEKERYEKFRILASHKAQATFAQEKSIKPLTLPISPDLLCAKRDFRCVGHDGPVNDPVPNIQPETLVARQYEPLKAAPIKKTEPHSPFLITAQRAKLKPIPEASASAGSTGFIQPQDLVRRDGHEPIPFVAKKTVPHSPFLITARRGHSAPPSQGSSQGVVDLASQLRQHDASRDKENVKPPTRPQAPALHSTKRSRPPVPVEDEDEIELAKQFHARPVSRRVLEGHSLPRPSKKLRVTQPQSPNLESVRRHKEYQRDFIGKIEEAIATEEKQRKFKAQPMPVYNSTSGLSRVTPMPLTEVEPFHMPGERFEELAKERIAAKRIEEEETMRKMAVVKATRILRGKQVPAPVHKPPTECQSPALAVKRRAVDRAVFDAKDKARRDALEAEAERKRQEDKRAEAAQIKAWRETLSFKHYGV</sequence>
<feature type="compositionally biased region" description="Polar residues" evidence="2">
    <location>
        <begin position="61"/>
        <end position="74"/>
    </location>
</feature>
<feature type="region of interest" description="Disordered" evidence="2">
    <location>
        <begin position="221"/>
        <end position="252"/>
    </location>
</feature>
<feature type="compositionally biased region" description="Basic and acidic residues" evidence="2">
    <location>
        <begin position="9"/>
        <end position="19"/>
    </location>
</feature>
<evidence type="ECO:0000256" key="1">
    <source>
        <dbReference type="SAM" id="Coils"/>
    </source>
</evidence>
<feature type="region of interest" description="Disordered" evidence="2">
    <location>
        <begin position="1"/>
        <end position="121"/>
    </location>
</feature>
<organism evidence="3 4">
    <name type="scientific">Aphanomyces euteiches</name>
    <dbReference type="NCBI Taxonomy" id="100861"/>
    <lineage>
        <taxon>Eukaryota</taxon>
        <taxon>Sar</taxon>
        <taxon>Stramenopiles</taxon>
        <taxon>Oomycota</taxon>
        <taxon>Saprolegniomycetes</taxon>
        <taxon>Saprolegniales</taxon>
        <taxon>Verrucalvaceae</taxon>
        <taxon>Aphanomyces</taxon>
    </lineage>
</organism>
<dbReference type="Proteomes" id="UP000481153">
    <property type="component" value="Unassembled WGS sequence"/>
</dbReference>
<dbReference type="EMBL" id="VJMJ01000093">
    <property type="protein sequence ID" value="KAF0735876.1"/>
    <property type="molecule type" value="Genomic_DNA"/>
</dbReference>
<feature type="region of interest" description="Disordered" evidence="2">
    <location>
        <begin position="463"/>
        <end position="500"/>
    </location>
</feature>
<dbReference type="AlphaFoldDB" id="A0A6G0X776"/>
<feature type="region of interest" description="Disordered" evidence="2">
    <location>
        <begin position="148"/>
        <end position="182"/>
    </location>
</feature>
<feature type="compositionally biased region" description="Low complexity" evidence="2">
    <location>
        <begin position="22"/>
        <end position="37"/>
    </location>
</feature>
<keyword evidence="4" id="KW-1185">Reference proteome</keyword>
<dbReference type="VEuPathDB" id="FungiDB:AeMF1_003781"/>